<dbReference type="Gene3D" id="3.30.420.10">
    <property type="entry name" value="Ribonuclease H-like superfamily/Ribonuclease H"/>
    <property type="match status" value="1"/>
</dbReference>
<dbReference type="FunFam" id="1.10.132.60:FF:000002">
    <property type="entry name" value="DNA polymerase epsilon catalytic subunit"/>
    <property type="match status" value="1"/>
</dbReference>
<keyword evidence="12 15" id="KW-0411">Iron-sulfur</keyword>
<comment type="similarity">
    <text evidence="2 15">Belongs to the DNA polymerase type-B family.</text>
</comment>
<dbReference type="InterPro" id="IPR006133">
    <property type="entry name" value="DNA-dir_DNA_pol_B_exonuc"/>
</dbReference>
<dbReference type="FunFam" id="3.90.1600.10:FF:000006">
    <property type="entry name" value="DNA polymerase epsilon catalytic subunit"/>
    <property type="match status" value="1"/>
</dbReference>
<dbReference type="InterPro" id="IPR013697">
    <property type="entry name" value="DNA_pol_e_suA_C"/>
</dbReference>
<dbReference type="GO" id="GO:0006287">
    <property type="term" value="P:base-excision repair, gap-filling"/>
    <property type="evidence" value="ECO:0007669"/>
    <property type="project" value="TreeGrafter"/>
</dbReference>
<dbReference type="Pfam" id="PF08490">
    <property type="entry name" value="DUF1744"/>
    <property type="match status" value="1"/>
</dbReference>
<feature type="domain" description="DNA polymerase epsilon catalytic subunit A C-terminal" evidence="17">
    <location>
        <begin position="1554"/>
        <end position="1995"/>
    </location>
</feature>
<dbReference type="InterPro" id="IPR042087">
    <property type="entry name" value="DNA_pol_B_thumb"/>
</dbReference>
<proteinExistence type="inferred from homology"/>
<comment type="caution">
    <text evidence="18">The sequence shown here is derived from an EMBL/GenBank/DDBJ whole genome shotgun (WGS) entry which is preliminary data.</text>
</comment>
<dbReference type="PANTHER" id="PTHR10670">
    <property type="entry name" value="DNA POLYMERASE EPSILON CATALYTIC SUBUNIT A"/>
    <property type="match status" value="1"/>
</dbReference>
<evidence type="ECO:0000256" key="10">
    <source>
        <dbReference type="ARBA" id="ARBA00022932"/>
    </source>
</evidence>
<evidence type="ECO:0000256" key="5">
    <source>
        <dbReference type="ARBA" id="ARBA00022695"/>
    </source>
</evidence>
<feature type="compositionally biased region" description="Polar residues" evidence="16">
    <location>
        <begin position="1"/>
        <end position="33"/>
    </location>
</feature>
<dbReference type="GO" id="GO:0006272">
    <property type="term" value="P:leading strand elongation"/>
    <property type="evidence" value="ECO:0007669"/>
    <property type="project" value="TreeGrafter"/>
</dbReference>
<dbReference type="GO" id="GO:0008310">
    <property type="term" value="F:single-stranded DNA 3'-5' DNA exonuclease activity"/>
    <property type="evidence" value="ECO:0007669"/>
    <property type="project" value="TreeGrafter"/>
</dbReference>
<evidence type="ECO:0000256" key="13">
    <source>
        <dbReference type="ARBA" id="ARBA00023125"/>
    </source>
</evidence>
<feature type="region of interest" description="Disordered" evidence="16">
    <location>
        <begin position="1267"/>
        <end position="1288"/>
    </location>
</feature>
<dbReference type="GO" id="GO:0003887">
    <property type="term" value="F:DNA-directed DNA polymerase activity"/>
    <property type="evidence" value="ECO:0007669"/>
    <property type="project" value="UniProtKB-KW"/>
</dbReference>
<dbReference type="GO" id="GO:0000166">
    <property type="term" value="F:nucleotide binding"/>
    <property type="evidence" value="ECO:0007669"/>
    <property type="project" value="InterPro"/>
</dbReference>
<dbReference type="FunFam" id="3.30.420.10:FF:000010">
    <property type="entry name" value="DNA polymerase epsilon catalytic subunit"/>
    <property type="match status" value="1"/>
</dbReference>
<dbReference type="CDD" id="cd05535">
    <property type="entry name" value="POLBc_epsilon"/>
    <property type="match status" value="1"/>
</dbReference>
<protein>
    <recommendedName>
        <fullName evidence="15">DNA polymerase epsilon catalytic subunit</fullName>
        <ecNumber evidence="15">2.7.7.7</ecNumber>
    </recommendedName>
</protein>
<dbReference type="OrthoDB" id="10060449at2759"/>
<evidence type="ECO:0000313" key="19">
    <source>
        <dbReference type="Proteomes" id="UP000198406"/>
    </source>
</evidence>
<evidence type="ECO:0000256" key="15">
    <source>
        <dbReference type="RuleBase" id="RU365029"/>
    </source>
</evidence>
<dbReference type="GO" id="GO:0051539">
    <property type="term" value="F:4 iron, 4 sulfur cluster binding"/>
    <property type="evidence" value="ECO:0007669"/>
    <property type="project" value="UniProtKB-KW"/>
</dbReference>
<evidence type="ECO:0000256" key="6">
    <source>
        <dbReference type="ARBA" id="ARBA00022705"/>
    </source>
</evidence>
<evidence type="ECO:0000256" key="8">
    <source>
        <dbReference type="ARBA" id="ARBA00022771"/>
    </source>
</evidence>
<dbReference type="Pfam" id="PF23250">
    <property type="entry name" value="zf_DPOE_2"/>
    <property type="match status" value="1"/>
</dbReference>
<dbReference type="InterPro" id="IPR043502">
    <property type="entry name" value="DNA/RNA_pol_sf"/>
</dbReference>
<evidence type="ECO:0000256" key="16">
    <source>
        <dbReference type="SAM" id="MobiDB-lite"/>
    </source>
</evidence>
<dbReference type="Gene3D" id="1.10.132.60">
    <property type="entry name" value="DNA polymerase family B, C-terminal domain"/>
    <property type="match status" value="1"/>
</dbReference>
<gene>
    <name evidence="18" type="ORF">FisN_2Lh412</name>
</gene>
<dbReference type="Gene3D" id="3.30.342.10">
    <property type="entry name" value="DNA Polymerase, chain B, domain 1"/>
    <property type="match status" value="1"/>
</dbReference>
<keyword evidence="3 15" id="KW-0004">4Fe-4S</keyword>
<dbReference type="FunCoup" id="A0A1Z5JPB4">
    <property type="interactions" value="216"/>
</dbReference>
<dbReference type="InterPro" id="IPR006172">
    <property type="entry name" value="DNA-dir_DNA_pol_B"/>
</dbReference>
<dbReference type="Pfam" id="PF22634">
    <property type="entry name" value="POL2_thumb"/>
    <property type="match status" value="1"/>
</dbReference>
<feature type="region of interest" description="Disordered" evidence="16">
    <location>
        <begin position="1"/>
        <end position="37"/>
    </location>
</feature>
<evidence type="ECO:0000259" key="17">
    <source>
        <dbReference type="SMART" id="SM01159"/>
    </source>
</evidence>
<evidence type="ECO:0000256" key="11">
    <source>
        <dbReference type="ARBA" id="ARBA00023004"/>
    </source>
</evidence>
<dbReference type="Proteomes" id="UP000198406">
    <property type="component" value="Unassembled WGS sequence"/>
</dbReference>
<evidence type="ECO:0000256" key="1">
    <source>
        <dbReference type="ARBA" id="ARBA00004123"/>
    </source>
</evidence>
<dbReference type="InterPro" id="IPR055191">
    <property type="entry name" value="POL2_thumb"/>
</dbReference>
<dbReference type="Pfam" id="PF03104">
    <property type="entry name" value="DNA_pol_B_exo1"/>
    <property type="match status" value="1"/>
</dbReference>
<reference evidence="18 19" key="1">
    <citation type="journal article" date="2015" name="Plant Cell">
        <title>Oil accumulation by the oleaginous diatom Fistulifera solaris as revealed by the genome and transcriptome.</title>
        <authorList>
            <person name="Tanaka T."/>
            <person name="Maeda Y."/>
            <person name="Veluchamy A."/>
            <person name="Tanaka M."/>
            <person name="Abida H."/>
            <person name="Marechal E."/>
            <person name="Bowler C."/>
            <person name="Muto M."/>
            <person name="Sunaga Y."/>
            <person name="Tanaka M."/>
            <person name="Yoshino T."/>
            <person name="Taniguchi T."/>
            <person name="Fukuda Y."/>
            <person name="Nemoto M."/>
            <person name="Matsumoto M."/>
            <person name="Wong P.S."/>
            <person name="Aburatani S."/>
            <person name="Fujibuchi W."/>
        </authorList>
    </citation>
    <scope>NUCLEOTIDE SEQUENCE [LARGE SCALE GENOMIC DNA]</scope>
    <source>
        <strain evidence="18 19">JPCC DA0580</strain>
    </source>
</reference>
<dbReference type="PANTHER" id="PTHR10670:SF0">
    <property type="entry name" value="DNA POLYMERASE EPSILON CATALYTIC SUBUNIT A"/>
    <property type="match status" value="1"/>
</dbReference>
<evidence type="ECO:0000256" key="4">
    <source>
        <dbReference type="ARBA" id="ARBA00022679"/>
    </source>
</evidence>
<dbReference type="GO" id="GO:0003677">
    <property type="term" value="F:DNA binding"/>
    <property type="evidence" value="ECO:0007669"/>
    <property type="project" value="UniProtKB-KW"/>
</dbReference>
<keyword evidence="19" id="KW-1185">Reference proteome</keyword>
<dbReference type="InterPro" id="IPR036397">
    <property type="entry name" value="RNaseH_sf"/>
</dbReference>
<dbReference type="GO" id="GO:0045004">
    <property type="term" value="P:DNA replication proofreading"/>
    <property type="evidence" value="ECO:0007669"/>
    <property type="project" value="TreeGrafter"/>
</dbReference>
<dbReference type="GO" id="GO:0006297">
    <property type="term" value="P:nucleotide-excision repair, DNA gap filling"/>
    <property type="evidence" value="ECO:0007669"/>
    <property type="project" value="TreeGrafter"/>
</dbReference>
<dbReference type="InterPro" id="IPR012337">
    <property type="entry name" value="RNaseH-like_sf"/>
</dbReference>
<evidence type="ECO:0000256" key="7">
    <source>
        <dbReference type="ARBA" id="ARBA00022723"/>
    </source>
</evidence>
<evidence type="ECO:0000256" key="9">
    <source>
        <dbReference type="ARBA" id="ARBA00022833"/>
    </source>
</evidence>
<dbReference type="InterPro" id="IPR023211">
    <property type="entry name" value="DNA_pol_palm_dom_sf"/>
</dbReference>
<keyword evidence="5 15" id="KW-0548">Nucleotidyltransferase</keyword>
<keyword evidence="11 15" id="KW-0408">Iron</keyword>
<keyword evidence="7 15" id="KW-0479">Metal-binding</keyword>
<keyword evidence="6 15" id="KW-0235">DNA replication</keyword>
<evidence type="ECO:0000256" key="2">
    <source>
        <dbReference type="ARBA" id="ARBA00005755"/>
    </source>
</evidence>
<dbReference type="SMART" id="SM00486">
    <property type="entry name" value="POLBc"/>
    <property type="match status" value="1"/>
</dbReference>
<keyword evidence="8 15" id="KW-0863">Zinc-finger</keyword>
<dbReference type="InParanoid" id="A0A1Z5JPB4"/>
<keyword evidence="4 15" id="KW-0808">Transferase</keyword>
<evidence type="ECO:0000256" key="3">
    <source>
        <dbReference type="ARBA" id="ARBA00022485"/>
    </source>
</evidence>
<dbReference type="GO" id="GO:0008622">
    <property type="term" value="C:epsilon DNA polymerase complex"/>
    <property type="evidence" value="ECO:0007669"/>
    <property type="project" value="InterPro"/>
</dbReference>
<name>A0A1Z5JPB4_FISSO</name>
<comment type="function">
    <text evidence="15">DNA polymerase II participates in chromosomal DNA replication.</text>
</comment>
<dbReference type="SUPFAM" id="SSF53098">
    <property type="entry name" value="Ribonuclease H-like"/>
    <property type="match status" value="1"/>
</dbReference>
<accession>A0A1Z5JPB4</accession>
<keyword evidence="10 15" id="KW-0239">DNA-directed DNA polymerase</keyword>
<evidence type="ECO:0000313" key="18">
    <source>
        <dbReference type="EMBL" id="GAX15860.1"/>
    </source>
</evidence>
<organism evidence="18 19">
    <name type="scientific">Fistulifera solaris</name>
    <name type="common">Oleaginous diatom</name>
    <dbReference type="NCBI Taxonomy" id="1519565"/>
    <lineage>
        <taxon>Eukaryota</taxon>
        <taxon>Sar</taxon>
        <taxon>Stramenopiles</taxon>
        <taxon>Ochrophyta</taxon>
        <taxon>Bacillariophyta</taxon>
        <taxon>Bacillariophyceae</taxon>
        <taxon>Bacillariophycidae</taxon>
        <taxon>Naviculales</taxon>
        <taxon>Naviculaceae</taxon>
        <taxon>Fistulifera</taxon>
    </lineage>
</organism>
<comment type="catalytic activity">
    <reaction evidence="15">
        <text>DNA(n) + a 2'-deoxyribonucleoside 5'-triphosphate = DNA(n+1) + diphosphate</text>
        <dbReference type="Rhea" id="RHEA:22508"/>
        <dbReference type="Rhea" id="RHEA-COMP:17339"/>
        <dbReference type="Rhea" id="RHEA-COMP:17340"/>
        <dbReference type="ChEBI" id="CHEBI:33019"/>
        <dbReference type="ChEBI" id="CHEBI:61560"/>
        <dbReference type="ChEBI" id="CHEBI:173112"/>
        <dbReference type="EC" id="2.7.7.7"/>
    </reaction>
</comment>
<dbReference type="CDD" id="cd05779">
    <property type="entry name" value="DNA_polB_epsilon_exo"/>
    <property type="match status" value="1"/>
</dbReference>
<sequence>MPGFQQQRKVFGQSMQKKTSYQRQFGGSTSYRSGDTDDAAAKAALAAERRKRKQIAAENVEKAFGIDQFVIDKEKSQPRRGWLYNVLPTTVPATDGSIGERSGLDLYFLSESGKDNFKATVLYRPFFYILPDLEEITQADIALELLTSTLMRQFELHSVNVVHRIDLDQPNHLAPKNRHGRPLLQLVFDTVSQLTQVRDQLRSIVEKNAQRSKAVVSFQMNDASLHDEVLKDPLSLLGDLREYDVPYVVRVCIDRSIRAGTWYTVQADEEYGVELVDADKEHKADPVFLAFDIECTKDPLKFPNAERDTIFMISYMVRTSRGSQGYLIVSRDIVGQDIVDFEYTPDKQYPGPFQIFNEPDERALLQRFFSEYRKHAPQIVVTYNGDFFDWPFVETRAAYHGFNIFQEIGVERIQDEFRGLSCVHLDAFHWVQRDSYLPQGAQGLKAVTRYKLGYDPVEVDPEDMVEFARRKPVHMATYSVSDAVATYYLYEKYVHLFIFSLCTIIPMGPEDVLRKGSGTLCETLLMTQATSKNILCPNKQTDPLAKFHQGHLLESETYIGGKVECLETGVYRSDIEYDFDLKPSAFQQLIDNIDRDLVFAIEVEGGKKKEDFVNYDEIRGKIVKELEKLRDRPKRKETPYIYHLDVGAMYPNIILSNRLQPGAIVDDATCAACDFNQSKNNCKRRMPWIWRGDYNPATKMEYDRTKDQLSRELFQDGVPFSQLPDSEQAALVASRLKTYANKAYKKTKITEEKLREDVVCMRENDFYVDTVRQFRDRRYEYKALKKTWSKKSENATDPATKKECEDRLLVYDSLQVAHKCILNSFYGYVMRKGARWRSMEMAGIVTKNGADIITQARRLVEQIGRPLELDTDGIWCILPGSFPDVYSFLAEDGSKLKLEYPCVMLNAACQDEFTNHQYQVLVDPERGLYETRSECSIFFEVDGPYRCMVLPASTEEGKLLKKRYAVFNFDGSLAELKGFELKRRGELELIKTFQSQVFERFLDGGSLKECYDSVADVANHWIDVIETRGENLDDDELVDLISENRNMSRQLEDYGAQKGTSQTTARRLAEFLGAELIRDKGLNCKFIVSEQPYGAPVTERAVPTAIWKAPPNVAQRYLRKWLKSPGLEGDALDIRNVLDWDYYLDRLGKTIQKIITIPAALQNIPNPVPRLEHPAWLGSKVNQMNDKHKQQSITGMLVKRSERSPLVDIEDIGTRGGNPKLPIVHKRVRNRFSRENDNDATLEKRVELSKENFEVWLRQKKASWRKGRKERRSQRTLSSDRDMEKRAKTATSIEGYIREAALSKARREWQIVEVREMTSYESLSSGSGEFVVWAMVGTDSLQKIIVSVPRTVYISSRTELTHSSTDITRFRRVERHLPHCKAAQFLYEASMPEHVYKKKTWVDSLYPIDPSVEKGHAIESVYQSKNPSMLRLLSELGHVVRLESSQDAINKKSYTIEDFKRVDKLSGGDYLNAQLSYRRLFLYVRINASLKTGLIALFDLKGGSGSLGKETKNGDITRPTDAGQGNFDISSFCNLWIVKPGSGRKAQRNVSLKECKNMFKELVESIQNSAGLDSDYSCIFPESHIEVSNLYFVDNEEQALAGANEVISSAVKSSTGPAFVLLNCSKEHRQLRRIMTSFNSCPVLNMPFPPGPAHNPAIASLPALNWEQPLIQLSLEAYLFMVVISFPKRVSYARYGQVPLGNLGTDENITLFDAGMTRLLQKNSALSWASSIPGKPDLGENFLPSFNGGTFAQNETGTVLYSLDDAWGDEDDLISPTIRRAGVYRSVCVDIDVQDLAIAALSDMSVAIASIGPGVVQQDSILGQKPESPTSVTALQESFQTTKATGPLGDEMSTSISLSMIRSMVSNWLRDAFHDGSLVADELLHHIYRLISDPNTLLHDPALHRVVHALMKSTFLRVLGELQRLGCAIIYASFNRITVATNKIDLADAEEYVDFVINTAKNKSEEGSVLSKVSLRPKQFHTHYIFLNEFNFGTIHLERVPADEMEPDAELVFIEDGGSHAIITSVVTGWSLTNYLGSHLAQEYFKAIIARFSRDVLKKQMELHTHGNSGSSSLLTGERNELSAFQKTLIERHFSSYLTRAVDEIMKEGPDDKVLPPLVNDDTARSSMPALEFVKNLIAVLELDPETTKEVHSLKRSLLAQVDVPEYARVAQWKDPCPTLILPDVFCSECQDSRDVNLCYVPPRDEEENTWNHEWACEDCGTPYDVVAMEHRLVQMLQKKVMRYQLQDLRLRKTRRVSTWALRSDDCETDIHSDQTMNELKLVRNLAELHQLETLNEITTFLLESFEV</sequence>
<dbReference type="SUPFAM" id="SSF56672">
    <property type="entry name" value="DNA/RNA polymerases"/>
    <property type="match status" value="1"/>
</dbReference>
<feature type="compositionally biased region" description="Basic and acidic residues" evidence="16">
    <location>
        <begin position="1278"/>
        <end position="1287"/>
    </location>
</feature>
<keyword evidence="13 15" id="KW-0238">DNA-binding</keyword>
<comment type="cofactor">
    <cofactor evidence="15">
        <name>[4Fe-4S] cluster</name>
        <dbReference type="ChEBI" id="CHEBI:49883"/>
    </cofactor>
</comment>
<dbReference type="SMART" id="SM01159">
    <property type="entry name" value="DUF1744"/>
    <property type="match status" value="1"/>
</dbReference>
<keyword evidence="14 15" id="KW-0539">Nucleus</keyword>
<evidence type="ECO:0000256" key="12">
    <source>
        <dbReference type="ARBA" id="ARBA00023014"/>
    </source>
</evidence>
<dbReference type="InterPro" id="IPR029703">
    <property type="entry name" value="POL2"/>
</dbReference>
<dbReference type="EMBL" id="BDSP01000097">
    <property type="protein sequence ID" value="GAX15860.1"/>
    <property type="molecule type" value="Genomic_DNA"/>
</dbReference>
<dbReference type="Gene3D" id="3.90.1600.10">
    <property type="entry name" value="Palm domain of DNA polymerase"/>
    <property type="match status" value="1"/>
</dbReference>
<comment type="subcellular location">
    <subcellularLocation>
        <location evidence="1 15">Nucleus</location>
    </subcellularLocation>
</comment>
<dbReference type="GO" id="GO:0008270">
    <property type="term" value="F:zinc ion binding"/>
    <property type="evidence" value="ECO:0007669"/>
    <property type="project" value="UniProtKB-KW"/>
</dbReference>
<dbReference type="EC" id="2.7.7.7" evidence="15"/>
<keyword evidence="9 15" id="KW-0862">Zinc</keyword>
<dbReference type="GO" id="GO:0000278">
    <property type="term" value="P:mitotic cell cycle"/>
    <property type="evidence" value="ECO:0007669"/>
    <property type="project" value="TreeGrafter"/>
</dbReference>
<evidence type="ECO:0000256" key="14">
    <source>
        <dbReference type="ARBA" id="ARBA00023242"/>
    </source>
</evidence>